<dbReference type="Proteomes" id="UP000315842">
    <property type="component" value="Unassembled WGS sequence"/>
</dbReference>
<evidence type="ECO:0008006" key="6">
    <source>
        <dbReference type="Google" id="ProtNLM"/>
    </source>
</evidence>
<dbReference type="EMBL" id="BJLP01000053">
    <property type="protein sequence ID" value="GEA82266.1"/>
    <property type="molecule type" value="Genomic_DNA"/>
</dbReference>
<keyword evidence="1" id="KW-0175">Coiled coil</keyword>
<comment type="caution">
    <text evidence="4">The sequence shown here is derived from an EMBL/GenBank/DDBJ whole genome shotgun (WGS) entry which is preliminary data.</text>
</comment>
<sequence length="250" mass="26205">MSSLLERPLKSVKGKPAQSIVTGLPQVNLLPPEVRAARGLQSIKRWLVIALLVVVALCALVWLLAQSVASNAQSDLENAQRETARLTQEQTKYAEVPRVQAQLAEAVRARQIAGSTDILWKQYFDAIAAVLPEGASMDSFAITGSTPMEGPGAAAHALQGASIGNIAFAARSVSVPDVSALMDALDSIPGLADSFVTSVQITETEGFGVYYKIDGSVQLAPSVFSGRFEPVSDTTPPAGDAGADAKDEGE</sequence>
<keyword evidence="5" id="KW-1185">Reference proteome</keyword>
<accession>A0A4Y3KF26</accession>
<name>A0A4Y3KF26_CELUD</name>
<feature type="coiled-coil region" evidence="1">
    <location>
        <begin position="69"/>
        <end position="96"/>
    </location>
</feature>
<protein>
    <recommendedName>
        <fullName evidence="6">Fimbrial assembly protein</fullName>
    </recommendedName>
</protein>
<evidence type="ECO:0000256" key="1">
    <source>
        <dbReference type="SAM" id="Coils"/>
    </source>
</evidence>
<keyword evidence="3" id="KW-0812">Transmembrane</keyword>
<keyword evidence="3" id="KW-0472">Membrane</keyword>
<feature type="region of interest" description="Disordered" evidence="2">
    <location>
        <begin position="228"/>
        <end position="250"/>
    </location>
</feature>
<gene>
    <name evidence="4" type="ORF">CUD01_27100</name>
</gene>
<proteinExistence type="predicted"/>
<dbReference type="PANTHER" id="PTHR40278">
    <property type="entry name" value="DNA UTILIZATION PROTEIN HOFN"/>
    <property type="match status" value="1"/>
</dbReference>
<reference evidence="4 5" key="1">
    <citation type="submission" date="2019-06" db="EMBL/GenBank/DDBJ databases">
        <title>Whole genome shotgun sequence of Cellulomonas uda NBRC 3747.</title>
        <authorList>
            <person name="Hosoyama A."/>
            <person name="Uohara A."/>
            <person name="Ohji S."/>
            <person name="Ichikawa N."/>
        </authorList>
    </citation>
    <scope>NUCLEOTIDE SEQUENCE [LARGE SCALE GENOMIC DNA]</scope>
    <source>
        <strain evidence="4 5">NBRC 3747</strain>
    </source>
</reference>
<feature type="compositionally biased region" description="Low complexity" evidence="2">
    <location>
        <begin position="233"/>
        <end position="242"/>
    </location>
</feature>
<keyword evidence="3" id="KW-1133">Transmembrane helix</keyword>
<dbReference type="PANTHER" id="PTHR40278:SF1">
    <property type="entry name" value="DNA UTILIZATION PROTEIN HOFN"/>
    <property type="match status" value="1"/>
</dbReference>
<evidence type="ECO:0000256" key="2">
    <source>
        <dbReference type="SAM" id="MobiDB-lite"/>
    </source>
</evidence>
<evidence type="ECO:0000256" key="3">
    <source>
        <dbReference type="SAM" id="Phobius"/>
    </source>
</evidence>
<dbReference type="InterPro" id="IPR052534">
    <property type="entry name" value="Extracell_DNA_Util/SecSys_Comp"/>
</dbReference>
<organism evidence="4 5">
    <name type="scientific">Cellulomonas uda</name>
    <dbReference type="NCBI Taxonomy" id="1714"/>
    <lineage>
        <taxon>Bacteria</taxon>
        <taxon>Bacillati</taxon>
        <taxon>Actinomycetota</taxon>
        <taxon>Actinomycetes</taxon>
        <taxon>Micrococcales</taxon>
        <taxon>Cellulomonadaceae</taxon>
        <taxon>Cellulomonas</taxon>
    </lineage>
</organism>
<evidence type="ECO:0000313" key="5">
    <source>
        <dbReference type="Proteomes" id="UP000315842"/>
    </source>
</evidence>
<feature type="transmembrane region" description="Helical" evidence="3">
    <location>
        <begin position="46"/>
        <end position="65"/>
    </location>
</feature>
<dbReference type="RefSeq" id="WP_141321871.1">
    <property type="nucleotide sequence ID" value="NZ_BJLP01000053.1"/>
</dbReference>
<dbReference type="AlphaFoldDB" id="A0A4Y3KF26"/>
<evidence type="ECO:0000313" key="4">
    <source>
        <dbReference type="EMBL" id="GEA82266.1"/>
    </source>
</evidence>